<reference evidence="2 3" key="1">
    <citation type="submission" date="2015-04" db="EMBL/GenBank/DDBJ databases">
        <title>Taxonomic description and genome sequence of Bacillus campisalis sp. nov., a novel member of the genus Bacillus isolated from solar saltern.</title>
        <authorList>
            <person name="Mathan Kumar R."/>
            <person name="Kaur G."/>
            <person name="Kumar A."/>
            <person name="Singh N.K."/>
            <person name="Kaur N."/>
            <person name="Kumar N."/>
            <person name="Mayilraj S."/>
        </authorList>
    </citation>
    <scope>NUCLEOTIDE SEQUENCE [LARGE SCALE GENOMIC DNA]</scope>
    <source>
        <strain evidence="2 3">SA2-6</strain>
    </source>
</reference>
<dbReference type="PATRIC" id="fig|1408103.3.peg.4351"/>
<dbReference type="InterPro" id="IPR013766">
    <property type="entry name" value="Thioredoxin_domain"/>
</dbReference>
<dbReference type="RefSeq" id="WP_046525473.1">
    <property type="nucleotide sequence ID" value="NZ_LAYY01000032.1"/>
</dbReference>
<keyword evidence="3" id="KW-1185">Reference proteome</keyword>
<evidence type="ECO:0000259" key="1">
    <source>
        <dbReference type="PROSITE" id="PS51352"/>
    </source>
</evidence>
<dbReference type="OrthoDB" id="7629852at2"/>
<dbReference type="AlphaFoldDB" id="A0A0M2SQ85"/>
<accession>A0A0M2SQ85</accession>
<dbReference type="CDD" id="cd02947">
    <property type="entry name" value="TRX_family"/>
    <property type="match status" value="1"/>
</dbReference>
<gene>
    <name evidence="2" type="ORF">WQ57_19660</name>
</gene>
<sequence length="109" mass="12756">MEKIQNQEQYSNLVNGVKAVVMYFSADWCSDCRFIDTFMNEIKEQNQRDFCFYKVDADSLKEICIKANVMGIPSFVIYQQGNTIDEFIGNDSKTREQIEEFLEKAKVKL</sequence>
<name>A0A0M2SQ85_9BACI</name>
<dbReference type="PANTHER" id="PTHR10438:SF468">
    <property type="entry name" value="THIOREDOXIN-1-RELATED"/>
    <property type="match status" value="1"/>
</dbReference>
<dbReference type="EMBL" id="LAYY01000032">
    <property type="protein sequence ID" value="KKK36398.1"/>
    <property type="molecule type" value="Genomic_DNA"/>
</dbReference>
<dbReference type="InterPro" id="IPR050620">
    <property type="entry name" value="Thioredoxin_H-type-like"/>
</dbReference>
<dbReference type="PANTHER" id="PTHR10438">
    <property type="entry name" value="THIOREDOXIN"/>
    <property type="match status" value="1"/>
</dbReference>
<organism evidence="2 3">
    <name type="scientific">Mesobacillus campisalis</name>
    <dbReference type="NCBI Taxonomy" id="1408103"/>
    <lineage>
        <taxon>Bacteria</taxon>
        <taxon>Bacillati</taxon>
        <taxon>Bacillota</taxon>
        <taxon>Bacilli</taxon>
        <taxon>Bacillales</taxon>
        <taxon>Bacillaceae</taxon>
        <taxon>Mesobacillus</taxon>
    </lineage>
</organism>
<dbReference type="PROSITE" id="PS51352">
    <property type="entry name" value="THIOREDOXIN_2"/>
    <property type="match status" value="1"/>
</dbReference>
<dbReference type="Pfam" id="PF00085">
    <property type="entry name" value="Thioredoxin"/>
    <property type="match status" value="1"/>
</dbReference>
<protein>
    <submittedName>
        <fullName evidence="2">Thioredoxin</fullName>
    </submittedName>
</protein>
<dbReference type="Gene3D" id="3.40.30.10">
    <property type="entry name" value="Glutaredoxin"/>
    <property type="match status" value="1"/>
</dbReference>
<dbReference type="Proteomes" id="UP000034166">
    <property type="component" value="Unassembled WGS sequence"/>
</dbReference>
<dbReference type="InterPro" id="IPR036249">
    <property type="entry name" value="Thioredoxin-like_sf"/>
</dbReference>
<proteinExistence type="predicted"/>
<feature type="domain" description="Thioredoxin" evidence="1">
    <location>
        <begin position="1"/>
        <end position="107"/>
    </location>
</feature>
<comment type="caution">
    <text evidence="2">The sequence shown here is derived from an EMBL/GenBank/DDBJ whole genome shotgun (WGS) entry which is preliminary data.</text>
</comment>
<evidence type="ECO:0000313" key="2">
    <source>
        <dbReference type="EMBL" id="KKK36398.1"/>
    </source>
</evidence>
<dbReference type="SUPFAM" id="SSF52833">
    <property type="entry name" value="Thioredoxin-like"/>
    <property type="match status" value="1"/>
</dbReference>
<evidence type="ECO:0000313" key="3">
    <source>
        <dbReference type="Proteomes" id="UP000034166"/>
    </source>
</evidence>